<dbReference type="CDD" id="cd01647">
    <property type="entry name" value="RT_LTR"/>
    <property type="match status" value="1"/>
</dbReference>
<reference evidence="2 3" key="1">
    <citation type="journal article" date="2021" name="Comput. Struct. Biotechnol. J.">
        <title>De novo genome assembly of the potent medicinal plant Rehmannia glutinosa using nanopore technology.</title>
        <authorList>
            <person name="Ma L."/>
            <person name="Dong C."/>
            <person name="Song C."/>
            <person name="Wang X."/>
            <person name="Zheng X."/>
            <person name="Niu Y."/>
            <person name="Chen S."/>
            <person name="Feng W."/>
        </authorList>
    </citation>
    <scope>NUCLEOTIDE SEQUENCE [LARGE SCALE GENOMIC DNA]</scope>
    <source>
        <strain evidence="2">DH-2019</strain>
    </source>
</reference>
<dbReference type="PANTHER" id="PTHR33064:SF37">
    <property type="entry name" value="RIBONUCLEASE H"/>
    <property type="match status" value="1"/>
</dbReference>
<feature type="domain" description="Reverse transcriptase" evidence="1">
    <location>
        <begin position="1"/>
        <end position="81"/>
    </location>
</feature>
<dbReference type="InterPro" id="IPR000477">
    <property type="entry name" value="RT_dom"/>
</dbReference>
<dbReference type="PROSITE" id="PS50878">
    <property type="entry name" value="RT_POL"/>
    <property type="match status" value="1"/>
</dbReference>
<evidence type="ECO:0000313" key="2">
    <source>
        <dbReference type="EMBL" id="KAK6150679.1"/>
    </source>
</evidence>
<protein>
    <recommendedName>
        <fullName evidence="1">Reverse transcriptase domain-containing protein</fullName>
    </recommendedName>
</protein>
<dbReference type="InterPro" id="IPR043502">
    <property type="entry name" value="DNA/RNA_pol_sf"/>
</dbReference>
<gene>
    <name evidence="2" type="ORF">DH2020_015611</name>
</gene>
<dbReference type="Proteomes" id="UP001318860">
    <property type="component" value="Unassembled WGS sequence"/>
</dbReference>
<comment type="caution">
    <text evidence="2">The sequence shown here is derived from an EMBL/GenBank/DDBJ whole genome shotgun (WGS) entry which is preliminary data.</text>
</comment>
<dbReference type="Gene3D" id="3.30.70.270">
    <property type="match status" value="2"/>
</dbReference>
<name>A0ABR0WWP7_REHGL</name>
<dbReference type="InterPro" id="IPR051320">
    <property type="entry name" value="Viral_Replic_Matur_Polypro"/>
</dbReference>
<evidence type="ECO:0000259" key="1">
    <source>
        <dbReference type="PROSITE" id="PS50878"/>
    </source>
</evidence>
<dbReference type="PANTHER" id="PTHR33064">
    <property type="entry name" value="POL PROTEIN"/>
    <property type="match status" value="1"/>
</dbReference>
<evidence type="ECO:0000313" key="3">
    <source>
        <dbReference type="Proteomes" id="UP001318860"/>
    </source>
</evidence>
<proteinExistence type="predicted"/>
<dbReference type="SUPFAM" id="SSF56672">
    <property type="entry name" value="DNA/RNA polymerases"/>
    <property type="match status" value="1"/>
</dbReference>
<keyword evidence="3" id="KW-1185">Reference proteome</keyword>
<dbReference type="InterPro" id="IPR043128">
    <property type="entry name" value="Rev_trsase/Diguanyl_cyclase"/>
</dbReference>
<organism evidence="2 3">
    <name type="scientific">Rehmannia glutinosa</name>
    <name type="common">Chinese foxglove</name>
    <dbReference type="NCBI Taxonomy" id="99300"/>
    <lineage>
        <taxon>Eukaryota</taxon>
        <taxon>Viridiplantae</taxon>
        <taxon>Streptophyta</taxon>
        <taxon>Embryophyta</taxon>
        <taxon>Tracheophyta</taxon>
        <taxon>Spermatophyta</taxon>
        <taxon>Magnoliopsida</taxon>
        <taxon>eudicotyledons</taxon>
        <taxon>Gunneridae</taxon>
        <taxon>Pentapetalae</taxon>
        <taxon>asterids</taxon>
        <taxon>lamiids</taxon>
        <taxon>Lamiales</taxon>
        <taxon>Orobanchaceae</taxon>
        <taxon>Rehmannieae</taxon>
        <taxon>Rehmannia</taxon>
    </lineage>
</organism>
<accession>A0ABR0WWP7</accession>
<dbReference type="Pfam" id="PF00078">
    <property type="entry name" value="RVT_1"/>
    <property type="match status" value="1"/>
</dbReference>
<dbReference type="EMBL" id="JABTTQ020000008">
    <property type="protein sequence ID" value="KAK6150679.1"/>
    <property type="molecule type" value="Genomic_DNA"/>
</dbReference>
<sequence>MPFGLKNALSEFQRIMNEIFNDYSKLCIVYIDDVLIFLNFLEEHFKHLKTFLYIVKQNGLVVSKSKMSLFQTKIRFLGHYISQGTITPIERSLQFANKFPDKILDKTKLQRFLGSLNYVLDLCPNINRMAKPLHDRLKKNHVPWFEEHTNLIKEIKKQVLEIPCLHIADPNLPKIIERRCLV</sequence>